<organism evidence="9 10">
    <name type="scientific">Trametes coccinea (strain BRFM310)</name>
    <name type="common">Pycnoporus coccineus</name>
    <dbReference type="NCBI Taxonomy" id="1353009"/>
    <lineage>
        <taxon>Eukaryota</taxon>
        <taxon>Fungi</taxon>
        <taxon>Dikarya</taxon>
        <taxon>Basidiomycota</taxon>
        <taxon>Agaricomycotina</taxon>
        <taxon>Agaricomycetes</taxon>
        <taxon>Polyporales</taxon>
        <taxon>Polyporaceae</taxon>
        <taxon>Trametes</taxon>
    </lineage>
</organism>
<evidence type="ECO:0000256" key="6">
    <source>
        <dbReference type="PIRSR" id="PIRSR602403-1"/>
    </source>
</evidence>
<dbReference type="STRING" id="1353009.A0A1Y2II68"/>
<name>A0A1Y2II68_TRAC3</name>
<evidence type="ECO:0000256" key="7">
    <source>
        <dbReference type="RuleBase" id="RU000461"/>
    </source>
</evidence>
<gene>
    <name evidence="9" type="ORF">PYCCODRAFT_1469032</name>
</gene>
<evidence type="ECO:0000313" key="10">
    <source>
        <dbReference type="Proteomes" id="UP000193067"/>
    </source>
</evidence>
<evidence type="ECO:0000313" key="9">
    <source>
        <dbReference type="EMBL" id="OSD00818.1"/>
    </source>
</evidence>
<dbReference type="SUPFAM" id="SSF48264">
    <property type="entry name" value="Cytochrome P450"/>
    <property type="match status" value="1"/>
</dbReference>
<dbReference type="OrthoDB" id="1844152at2759"/>
<feature type="transmembrane region" description="Helical" evidence="8">
    <location>
        <begin position="7"/>
        <end position="25"/>
    </location>
</feature>
<accession>A0A1Y2II68</accession>
<dbReference type="Gene3D" id="1.10.630.10">
    <property type="entry name" value="Cytochrome P450"/>
    <property type="match status" value="1"/>
</dbReference>
<dbReference type="InterPro" id="IPR036396">
    <property type="entry name" value="Cyt_P450_sf"/>
</dbReference>
<dbReference type="InterPro" id="IPR002403">
    <property type="entry name" value="Cyt_P450_E_grp-IV"/>
</dbReference>
<keyword evidence="7" id="KW-0503">Monooxygenase</keyword>
<dbReference type="GO" id="GO:0020037">
    <property type="term" value="F:heme binding"/>
    <property type="evidence" value="ECO:0007669"/>
    <property type="project" value="InterPro"/>
</dbReference>
<comment type="cofactor">
    <cofactor evidence="1 6">
        <name>heme</name>
        <dbReference type="ChEBI" id="CHEBI:30413"/>
    </cofactor>
</comment>
<keyword evidence="5 6" id="KW-0408">Iron</keyword>
<dbReference type="GO" id="GO:0016705">
    <property type="term" value="F:oxidoreductase activity, acting on paired donors, with incorporation or reduction of molecular oxygen"/>
    <property type="evidence" value="ECO:0007669"/>
    <property type="project" value="InterPro"/>
</dbReference>
<dbReference type="CDD" id="cd11041">
    <property type="entry name" value="CYP503A1-like"/>
    <property type="match status" value="1"/>
</dbReference>
<feature type="binding site" description="axial binding residue" evidence="6">
    <location>
        <position position="428"/>
    </location>
    <ligand>
        <name>heme</name>
        <dbReference type="ChEBI" id="CHEBI:30413"/>
    </ligand>
    <ligandPart>
        <name>Fe</name>
        <dbReference type="ChEBI" id="CHEBI:18248"/>
    </ligandPart>
</feature>
<evidence type="ECO:0000256" key="2">
    <source>
        <dbReference type="ARBA" id="ARBA00010617"/>
    </source>
</evidence>
<dbReference type="PRINTS" id="PR00465">
    <property type="entry name" value="EP450IV"/>
</dbReference>
<evidence type="ECO:0000256" key="5">
    <source>
        <dbReference type="ARBA" id="ARBA00023004"/>
    </source>
</evidence>
<keyword evidence="8" id="KW-0472">Membrane</keyword>
<keyword evidence="10" id="KW-1185">Reference proteome</keyword>
<keyword evidence="8" id="KW-1133">Transmembrane helix</keyword>
<comment type="similarity">
    <text evidence="2 7">Belongs to the cytochrome P450 family.</text>
</comment>
<dbReference type="Proteomes" id="UP000193067">
    <property type="component" value="Unassembled WGS sequence"/>
</dbReference>
<dbReference type="PANTHER" id="PTHR46206">
    <property type="entry name" value="CYTOCHROME P450"/>
    <property type="match status" value="1"/>
</dbReference>
<evidence type="ECO:0000256" key="1">
    <source>
        <dbReference type="ARBA" id="ARBA00001971"/>
    </source>
</evidence>
<keyword evidence="4 7" id="KW-0560">Oxidoreductase</keyword>
<evidence type="ECO:0000256" key="4">
    <source>
        <dbReference type="ARBA" id="ARBA00023002"/>
    </source>
</evidence>
<keyword evidence="8" id="KW-0812">Transmembrane</keyword>
<evidence type="ECO:0000256" key="3">
    <source>
        <dbReference type="ARBA" id="ARBA00022723"/>
    </source>
</evidence>
<dbReference type="InterPro" id="IPR017972">
    <property type="entry name" value="Cyt_P450_CS"/>
</dbReference>
<dbReference type="EMBL" id="KZ084115">
    <property type="protein sequence ID" value="OSD00818.1"/>
    <property type="molecule type" value="Genomic_DNA"/>
</dbReference>
<keyword evidence="3 6" id="KW-0479">Metal-binding</keyword>
<sequence>MQDSTTVVCAILAVFLTLYLARWYLSPLRAIPTVGGTSLPLLSFFTALKWYYGSVFKVAMLDQWLVVVSGPKLVEELRKRPDSEFSAEQGLQSLLPLQYIFGPETVHDQYHVDIVREKLTRSIPLILGDVIDELQLAVKEHIPATENEWVSVNVVDATRQIVARASSRVFVGVQACRNPDYLDISINFTVDVVKDRALLNLFPRFLKPIVKLLAGNAARTVRRAIPILKPIIEERKRRIAEYGEDWDDRPSNLLQWIMDEAKIRNESDVTIIERILLMNFAAIHTSSNSITHAIYHVAEHPEYLQTLREEIEPILQEEGWTKAGMAKMWKLDSLLRESQRYNGLNIISLMRKAMKDIVLSDGTLIPRGALVAAASTPLHLDNQVYTDAGVFDPFRFARQRENEGESLKHQYANTSIEYIAFGHGKHACPGRFFAANELKAMLAYIVLNYDLKLGGDGKRPHNVHFGPTIVPNPHAQVLFRKRAVSL</sequence>
<dbReference type="Pfam" id="PF00067">
    <property type="entry name" value="p450"/>
    <property type="match status" value="1"/>
</dbReference>
<dbReference type="InterPro" id="IPR001128">
    <property type="entry name" value="Cyt_P450"/>
</dbReference>
<dbReference type="GO" id="GO:0005506">
    <property type="term" value="F:iron ion binding"/>
    <property type="evidence" value="ECO:0007669"/>
    <property type="project" value="InterPro"/>
</dbReference>
<reference evidence="9 10" key="1">
    <citation type="journal article" date="2015" name="Biotechnol. Biofuels">
        <title>Enhanced degradation of softwood versus hardwood by the white-rot fungus Pycnoporus coccineus.</title>
        <authorList>
            <person name="Couturier M."/>
            <person name="Navarro D."/>
            <person name="Chevret D."/>
            <person name="Henrissat B."/>
            <person name="Piumi F."/>
            <person name="Ruiz-Duenas F.J."/>
            <person name="Martinez A.T."/>
            <person name="Grigoriev I.V."/>
            <person name="Riley R."/>
            <person name="Lipzen A."/>
            <person name="Berrin J.G."/>
            <person name="Master E.R."/>
            <person name="Rosso M.N."/>
        </authorList>
    </citation>
    <scope>NUCLEOTIDE SEQUENCE [LARGE SCALE GENOMIC DNA]</scope>
    <source>
        <strain evidence="9 10">BRFM310</strain>
    </source>
</reference>
<dbReference type="GO" id="GO:0004497">
    <property type="term" value="F:monooxygenase activity"/>
    <property type="evidence" value="ECO:0007669"/>
    <property type="project" value="UniProtKB-KW"/>
</dbReference>
<protein>
    <submittedName>
        <fullName evidence="9">Cytochrome P450</fullName>
    </submittedName>
</protein>
<keyword evidence="6 7" id="KW-0349">Heme</keyword>
<proteinExistence type="inferred from homology"/>
<dbReference type="PROSITE" id="PS00086">
    <property type="entry name" value="CYTOCHROME_P450"/>
    <property type="match status" value="1"/>
</dbReference>
<evidence type="ECO:0000256" key="8">
    <source>
        <dbReference type="SAM" id="Phobius"/>
    </source>
</evidence>
<dbReference type="AlphaFoldDB" id="A0A1Y2II68"/>